<sequence length="89" mass="10357">MSNDNFSNFPEPMDIDYLINFSDEDIKDYKKACQILSYHLGQCLYEGVESHIQALREVGRCYKNGIGTHENHVASQIFYDKFTELNKQS</sequence>
<protein>
    <submittedName>
        <fullName evidence="1">18182_t:CDS:1</fullName>
    </submittedName>
</protein>
<gene>
    <name evidence="1" type="ORF">SPELUC_LOCUS8895</name>
</gene>
<comment type="caution">
    <text evidence="1">The sequence shown here is derived from an EMBL/GenBank/DDBJ whole genome shotgun (WGS) entry which is preliminary data.</text>
</comment>
<evidence type="ECO:0000313" key="2">
    <source>
        <dbReference type="Proteomes" id="UP000789366"/>
    </source>
</evidence>
<name>A0ACA9NJG8_9GLOM</name>
<evidence type="ECO:0000313" key="1">
    <source>
        <dbReference type="EMBL" id="CAG8650459.1"/>
    </source>
</evidence>
<dbReference type="EMBL" id="CAJVPW010014008">
    <property type="protein sequence ID" value="CAG8650459.1"/>
    <property type="molecule type" value="Genomic_DNA"/>
</dbReference>
<keyword evidence="2" id="KW-1185">Reference proteome</keyword>
<reference evidence="1" key="1">
    <citation type="submission" date="2021-06" db="EMBL/GenBank/DDBJ databases">
        <authorList>
            <person name="Kallberg Y."/>
            <person name="Tangrot J."/>
            <person name="Rosling A."/>
        </authorList>
    </citation>
    <scope>NUCLEOTIDE SEQUENCE</scope>
    <source>
        <strain evidence="1">28 12/20/2015</strain>
    </source>
</reference>
<feature type="non-terminal residue" evidence="1">
    <location>
        <position position="89"/>
    </location>
</feature>
<accession>A0ACA9NJG8</accession>
<dbReference type="Proteomes" id="UP000789366">
    <property type="component" value="Unassembled WGS sequence"/>
</dbReference>
<proteinExistence type="predicted"/>
<organism evidence="1 2">
    <name type="scientific">Cetraspora pellucida</name>
    <dbReference type="NCBI Taxonomy" id="1433469"/>
    <lineage>
        <taxon>Eukaryota</taxon>
        <taxon>Fungi</taxon>
        <taxon>Fungi incertae sedis</taxon>
        <taxon>Mucoromycota</taxon>
        <taxon>Glomeromycotina</taxon>
        <taxon>Glomeromycetes</taxon>
        <taxon>Diversisporales</taxon>
        <taxon>Gigasporaceae</taxon>
        <taxon>Cetraspora</taxon>
    </lineage>
</organism>